<reference evidence="3" key="2">
    <citation type="submission" date="2020-10" db="UniProtKB">
        <authorList>
            <consortium name="WormBaseParasite"/>
        </authorList>
    </citation>
    <scope>IDENTIFICATION</scope>
</reference>
<sequence length="233" mass="26154">MNPAAAPSTPPNTRGPSSRRLLMAPKPLREPKRSHIGARCCVSPIPNSNTVKSDAPGTPNSPRVEKVSRNLTIPNKPVAGEPKMEDAADEPTPKNTQKTKKPKAKKPVGKSKPAKSTLRMVRKKAPKTVLNHTDTPRFKHGRIITHAVRFNLPLRQALFESRLAQRRDEKLIAIETILLGPVANRCNPQRVFTQRQKVKKNDARDNVRRMNLREPNFSGSEEEHAPLRKNFYI</sequence>
<evidence type="ECO:0000313" key="3">
    <source>
        <dbReference type="WBParaSite" id="Pan_g22838.t1"/>
    </source>
</evidence>
<reference evidence="2" key="1">
    <citation type="journal article" date="2013" name="Genetics">
        <title>The draft genome and transcriptome of Panagrellus redivivus are shaped by the harsh demands of a free-living lifestyle.</title>
        <authorList>
            <person name="Srinivasan J."/>
            <person name="Dillman A.R."/>
            <person name="Macchietto M.G."/>
            <person name="Heikkinen L."/>
            <person name="Lakso M."/>
            <person name="Fracchia K.M."/>
            <person name="Antoshechkin I."/>
            <person name="Mortazavi A."/>
            <person name="Wong G."/>
            <person name="Sternberg P.W."/>
        </authorList>
    </citation>
    <scope>NUCLEOTIDE SEQUENCE [LARGE SCALE GENOMIC DNA]</scope>
    <source>
        <strain evidence="2">MT8872</strain>
    </source>
</reference>
<dbReference type="WBParaSite" id="Pan_g22838.t1">
    <property type="protein sequence ID" value="Pan_g22838.t1"/>
    <property type="gene ID" value="Pan_g22838"/>
</dbReference>
<keyword evidence="2" id="KW-1185">Reference proteome</keyword>
<proteinExistence type="predicted"/>
<dbReference type="Proteomes" id="UP000492821">
    <property type="component" value="Unassembled WGS sequence"/>
</dbReference>
<evidence type="ECO:0000256" key="1">
    <source>
        <dbReference type="SAM" id="MobiDB-lite"/>
    </source>
</evidence>
<protein>
    <submittedName>
        <fullName evidence="3">Histone H2A/H2B/H3 domain-containing protein</fullName>
    </submittedName>
</protein>
<name>A0A7E4VLZ4_PANRE</name>
<feature type="region of interest" description="Disordered" evidence="1">
    <location>
        <begin position="1"/>
        <end position="121"/>
    </location>
</feature>
<evidence type="ECO:0000313" key="2">
    <source>
        <dbReference type="Proteomes" id="UP000492821"/>
    </source>
</evidence>
<feature type="compositionally biased region" description="Basic residues" evidence="1">
    <location>
        <begin position="97"/>
        <end position="113"/>
    </location>
</feature>
<organism evidence="2 3">
    <name type="scientific">Panagrellus redivivus</name>
    <name type="common">Microworm</name>
    <dbReference type="NCBI Taxonomy" id="6233"/>
    <lineage>
        <taxon>Eukaryota</taxon>
        <taxon>Metazoa</taxon>
        <taxon>Ecdysozoa</taxon>
        <taxon>Nematoda</taxon>
        <taxon>Chromadorea</taxon>
        <taxon>Rhabditida</taxon>
        <taxon>Tylenchina</taxon>
        <taxon>Panagrolaimomorpha</taxon>
        <taxon>Panagrolaimoidea</taxon>
        <taxon>Panagrolaimidae</taxon>
        <taxon>Panagrellus</taxon>
    </lineage>
</organism>
<dbReference type="AlphaFoldDB" id="A0A7E4VLZ4"/>
<accession>A0A7E4VLZ4</accession>